<evidence type="ECO:0000313" key="2">
    <source>
        <dbReference type="Proteomes" id="UP001064048"/>
    </source>
</evidence>
<name>A0ACC0KAS8_CHOFU</name>
<sequence length="130" mass="14189">MSSAHLVGGLPTCRHPTILNTVCGELNRVYSLFKARNPSFKGGVSLGGHSLGSVILYDLLCHQDPPTPTDPPMKRPEKQYLAGTADINPNMKYPKLCFEPLSLYALGSPIGMPRNFVISRILLSASDIYM</sequence>
<dbReference type="EMBL" id="CM046128">
    <property type="protein sequence ID" value="KAI8433464.1"/>
    <property type="molecule type" value="Genomic_DNA"/>
</dbReference>
<protein>
    <submittedName>
        <fullName evidence="1">Uncharacterized protein</fullName>
    </submittedName>
</protein>
<organism evidence="1 2">
    <name type="scientific">Choristoneura fumiferana</name>
    <name type="common">Spruce budworm moth</name>
    <name type="synonym">Archips fumiferana</name>
    <dbReference type="NCBI Taxonomy" id="7141"/>
    <lineage>
        <taxon>Eukaryota</taxon>
        <taxon>Metazoa</taxon>
        <taxon>Ecdysozoa</taxon>
        <taxon>Arthropoda</taxon>
        <taxon>Hexapoda</taxon>
        <taxon>Insecta</taxon>
        <taxon>Pterygota</taxon>
        <taxon>Neoptera</taxon>
        <taxon>Endopterygota</taxon>
        <taxon>Lepidoptera</taxon>
        <taxon>Glossata</taxon>
        <taxon>Ditrysia</taxon>
        <taxon>Tortricoidea</taxon>
        <taxon>Tortricidae</taxon>
        <taxon>Tortricinae</taxon>
        <taxon>Choristoneura</taxon>
    </lineage>
</organism>
<keyword evidence="2" id="KW-1185">Reference proteome</keyword>
<dbReference type="Proteomes" id="UP001064048">
    <property type="component" value="Chromosome 28"/>
</dbReference>
<evidence type="ECO:0000313" key="1">
    <source>
        <dbReference type="EMBL" id="KAI8433464.1"/>
    </source>
</evidence>
<reference evidence="1 2" key="1">
    <citation type="journal article" date="2022" name="Genome Biol. Evol.">
        <title>The Spruce Budworm Genome: Reconstructing the Evolutionary History of Antifreeze Proteins.</title>
        <authorList>
            <person name="Beliveau C."/>
            <person name="Gagne P."/>
            <person name="Picq S."/>
            <person name="Vernygora O."/>
            <person name="Keeling C.I."/>
            <person name="Pinkney K."/>
            <person name="Doucet D."/>
            <person name="Wen F."/>
            <person name="Johnston J.S."/>
            <person name="Maaroufi H."/>
            <person name="Boyle B."/>
            <person name="Laroche J."/>
            <person name="Dewar K."/>
            <person name="Juretic N."/>
            <person name="Blackburn G."/>
            <person name="Nisole A."/>
            <person name="Brunet B."/>
            <person name="Brandao M."/>
            <person name="Lumley L."/>
            <person name="Duan J."/>
            <person name="Quan G."/>
            <person name="Lucarotti C.J."/>
            <person name="Roe A.D."/>
            <person name="Sperling F.A.H."/>
            <person name="Levesque R.C."/>
            <person name="Cusson M."/>
        </authorList>
    </citation>
    <scope>NUCLEOTIDE SEQUENCE [LARGE SCALE GENOMIC DNA]</scope>
    <source>
        <strain evidence="1">Glfc:IPQL:Cfum</strain>
    </source>
</reference>
<gene>
    <name evidence="1" type="ORF">MSG28_015499</name>
</gene>
<comment type="caution">
    <text evidence="1">The sequence shown here is derived from an EMBL/GenBank/DDBJ whole genome shotgun (WGS) entry which is preliminary data.</text>
</comment>
<proteinExistence type="predicted"/>
<accession>A0ACC0KAS8</accession>